<dbReference type="HOGENOM" id="CLU_1843329_0_0_10"/>
<reference evidence="1 2" key="1">
    <citation type="submission" date="2009-11" db="EMBL/GenBank/DDBJ databases">
        <authorList>
            <person name="Weinstock G."/>
            <person name="Sodergren E."/>
            <person name="Clifton S."/>
            <person name="Fulton L."/>
            <person name="Fulton B."/>
            <person name="Courtney L."/>
            <person name="Fronick C."/>
            <person name="Harrison M."/>
            <person name="Strong C."/>
            <person name="Farmer C."/>
            <person name="Delahaunty K."/>
            <person name="Markovic C."/>
            <person name="Hall O."/>
            <person name="Minx P."/>
            <person name="Tomlinson C."/>
            <person name="Mitreva M."/>
            <person name="Nelson J."/>
            <person name="Hou S."/>
            <person name="Wollam A."/>
            <person name="Pepin K.H."/>
            <person name="Johnson M."/>
            <person name="Bhonagiri V."/>
            <person name="Nash W.E."/>
            <person name="Warren W."/>
            <person name="Chinwalla A."/>
            <person name="Mardis E.R."/>
            <person name="Wilson R.K."/>
        </authorList>
    </citation>
    <scope>NUCLEOTIDE SEQUENCE [LARGE SCALE GENOMIC DNA]</scope>
    <source>
        <strain evidence="1 2">F0302</strain>
    </source>
</reference>
<proteinExistence type="predicted"/>
<dbReference type="EMBL" id="ACUZ02000029">
    <property type="protein sequence ID" value="EFB32085.1"/>
    <property type="molecule type" value="Genomic_DNA"/>
</dbReference>
<gene>
    <name evidence="1" type="ORF">HMPREF0971_01531</name>
</gene>
<organism evidence="1 2">
    <name type="scientific">Segatella oris F0302</name>
    <dbReference type="NCBI Taxonomy" id="649760"/>
    <lineage>
        <taxon>Bacteria</taxon>
        <taxon>Pseudomonadati</taxon>
        <taxon>Bacteroidota</taxon>
        <taxon>Bacteroidia</taxon>
        <taxon>Bacteroidales</taxon>
        <taxon>Prevotellaceae</taxon>
        <taxon>Segatella</taxon>
    </lineage>
</organism>
<evidence type="ECO:0000313" key="1">
    <source>
        <dbReference type="EMBL" id="EFB32085.1"/>
    </source>
</evidence>
<sequence length="139" mass="16516">MIFKPDTGFVFSNYVANTKKLNPFRVHFMRLFNPHVGSLRSPTWGFQEHNSYRVAKMENETHITNTRLLRVQLVPSCENGKRNTYYKYKTFKSTIHTELLSHLSPVILPHGHYDETIGWRLLRYLRQMAWQDETSDEVI</sequence>
<dbReference type="AlphaFoldDB" id="D1QRC7"/>
<name>D1QRC7_9BACT</name>
<comment type="caution">
    <text evidence="1">The sequence shown here is derived from an EMBL/GenBank/DDBJ whole genome shotgun (WGS) entry which is preliminary data.</text>
</comment>
<dbReference type="Proteomes" id="UP000004079">
    <property type="component" value="Unassembled WGS sequence"/>
</dbReference>
<protein>
    <submittedName>
        <fullName evidence="1">Uncharacterized protein</fullName>
    </submittedName>
</protein>
<evidence type="ECO:0000313" key="2">
    <source>
        <dbReference type="Proteomes" id="UP000004079"/>
    </source>
</evidence>
<accession>D1QRC7</accession>
<dbReference type="STRING" id="649760.HMPREF0971_01531"/>